<evidence type="ECO:0000259" key="7">
    <source>
        <dbReference type="Pfam" id="PF08281"/>
    </source>
</evidence>
<dbReference type="GO" id="GO:0016987">
    <property type="term" value="F:sigma factor activity"/>
    <property type="evidence" value="ECO:0007669"/>
    <property type="project" value="UniProtKB-KW"/>
</dbReference>
<keyword evidence="4" id="KW-0238">DNA-binding</keyword>
<comment type="similarity">
    <text evidence="1">Belongs to the sigma-70 factor family. ECF subfamily.</text>
</comment>
<sequence length="180" mass="20371">MARAQDGDRVAYHSLLQSITPYVRAIARRHLGPGEDTEDAVQEILLVVHGIRHTYERGRPFKPWLGTIASRRCIDLLRKRSYRTRHEFNASDALPEPADIGIDDPLDEAAREQSAQTIREAVDALPERQREAVRLLRLKELSLAEAAADSHQSRGALKVAYHRALKSLRRAMGQPDSRHD</sequence>
<dbReference type="Gene3D" id="1.10.10.10">
    <property type="entry name" value="Winged helix-like DNA-binding domain superfamily/Winged helix DNA-binding domain"/>
    <property type="match status" value="1"/>
</dbReference>
<dbReference type="AlphaFoldDB" id="A0A514BWU7"/>
<evidence type="ECO:0000256" key="1">
    <source>
        <dbReference type="ARBA" id="ARBA00010641"/>
    </source>
</evidence>
<dbReference type="InterPro" id="IPR039425">
    <property type="entry name" value="RNA_pol_sigma-70-like"/>
</dbReference>
<dbReference type="SUPFAM" id="SSF88946">
    <property type="entry name" value="Sigma2 domain of RNA polymerase sigma factors"/>
    <property type="match status" value="1"/>
</dbReference>
<proteinExistence type="inferred from homology"/>
<dbReference type="KEGG" id="lyj:FKV23_12005"/>
<accession>A0A514BWU7</accession>
<gene>
    <name evidence="8" type="ORF">FKV23_12005</name>
</gene>
<dbReference type="InterPro" id="IPR036388">
    <property type="entry name" value="WH-like_DNA-bd_sf"/>
</dbReference>
<dbReference type="EMBL" id="CP041242">
    <property type="protein sequence ID" value="QDH71850.1"/>
    <property type="molecule type" value="Genomic_DNA"/>
</dbReference>
<name>A0A514BWU7_9GAMM</name>
<evidence type="ECO:0000256" key="2">
    <source>
        <dbReference type="ARBA" id="ARBA00023015"/>
    </source>
</evidence>
<evidence type="ECO:0000256" key="4">
    <source>
        <dbReference type="ARBA" id="ARBA00023125"/>
    </source>
</evidence>
<dbReference type="Pfam" id="PF08281">
    <property type="entry name" value="Sigma70_r4_2"/>
    <property type="match status" value="1"/>
</dbReference>
<dbReference type="InterPro" id="IPR013324">
    <property type="entry name" value="RNA_pol_sigma_r3/r4-like"/>
</dbReference>
<feature type="domain" description="RNA polymerase sigma factor 70 region 4 type 2" evidence="7">
    <location>
        <begin position="117"/>
        <end position="168"/>
    </location>
</feature>
<dbReference type="NCBIfam" id="TIGR02937">
    <property type="entry name" value="sigma70-ECF"/>
    <property type="match status" value="1"/>
</dbReference>
<feature type="domain" description="RNA polymerase sigma-70 region 2" evidence="6">
    <location>
        <begin position="18"/>
        <end position="81"/>
    </location>
</feature>
<protein>
    <submittedName>
        <fullName evidence="8">Sigma-70 family RNA polymerase sigma factor</fullName>
    </submittedName>
</protein>
<evidence type="ECO:0000259" key="6">
    <source>
        <dbReference type="Pfam" id="PF04542"/>
    </source>
</evidence>
<dbReference type="SUPFAM" id="SSF88659">
    <property type="entry name" value="Sigma3 and sigma4 domains of RNA polymerase sigma factors"/>
    <property type="match status" value="1"/>
</dbReference>
<keyword evidence="5" id="KW-0804">Transcription</keyword>
<dbReference type="PANTHER" id="PTHR43133">
    <property type="entry name" value="RNA POLYMERASE ECF-TYPE SIGMA FACTO"/>
    <property type="match status" value="1"/>
</dbReference>
<dbReference type="GO" id="GO:0006352">
    <property type="term" value="P:DNA-templated transcription initiation"/>
    <property type="evidence" value="ECO:0007669"/>
    <property type="project" value="InterPro"/>
</dbReference>
<dbReference type="InterPro" id="IPR007627">
    <property type="entry name" value="RNA_pol_sigma70_r2"/>
</dbReference>
<keyword evidence="2" id="KW-0805">Transcription regulation</keyword>
<dbReference type="InterPro" id="IPR014284">
    <property type="entry name" value="RNA_pol_sigma-70_dom"/>
</dbReference>
<evidence type="ECO:0000313" key="9">
    <source>
        <dbReference type="Proteomes" id="UP000317199"/>
    </source>
</evidence>
<reference evidence="8 9" key="1">
    <citation type="submission" date="2019-06" db="EMBL/GenBank/DDBJ databases">
        <title>Lysobacter alkalisoli sp. nov. isolated from saline-alkali soil.</title>
        <authorList>
            <person name="Sun J.-Q."/>
            <person name="Xu L."/>
        </authorList>
    </citation>
    <scope>NUCLEOTIDE SEQUENCE [LARGE SCALE GENOMIC DNA]</scope>
    <source>
        <strain evidence="8 9">SJ-36</strain>
    </source>
</reference>
<organism evidence="8 9">
    <name type="scientific">Marilutibacter alkalisoli</name>
    <dbReference type="NCBI Taxonomy" id="2591633"/>
    <lineage>
        <taxon>Bacteria</taxon>
        <taxon>Pseudomonadati</taxon>
        <taxon>Pseudomonadota</taxon>
        <taxon>Gammaproteobacteria</taxon>
        <taxon>Lysobacterales</taxon>
        <taxon>Lysobacteraceae</taxon>
        <taxon>Marilutibacter</taxon>
    </lineage>
</organism>
<evidence type="ECO:0000313" key="8">
    <source>
        <dbReference type="EMBL" id="QDH71850.1"/>
    </source>
</evidence>
<keyword evidence="3" id="KW-0731">Sigma factor</keyword>
<dbReference type="PANTHER" id="PTHR43133:SF58">
    <property type="entry name" value="ECF RNA POLYMERASE SIGMA FACTOR SIGD"/>
    <property type="match status" value="1"/>
</dbReference>
<dbReference type="Pfam" id="PF04542">
    <property type="entry name" value="Sigma70_r2"/>
    <property type="match status" value="1"/>
</dbReference>
<dbReference type="InterPro" id="IPR013249">
    <property type="entry name" value="RNA_pol_sigma70_r4_t2"/>
</dbReference>
<dbReference type="InterPro" id="IPR013325">
    <property type="entry name" value="RNA_pol_sigma_r2"/>
</dbReference>
<dbReference type="Gene3D" id="1.10.1740.10">
    <property type="match status" value="1"/>
</dbReference>
<dbReference type="Proteomes" id="UP000317199">
    <property type="component" value="Chromosome"/>
</dbReference>
<dbReference type="CDD" id="cd06171">
    <property type="entry name" value="Sigma70_r4"/>
    <property type="match status" value="1"/>
</dbReference>
<keyword evidence="9" id="KW-1185">Reference proteome</keyword>
<evidence type="ECO:0000256" key="3">
    <source>
        <dbReference type="ARBA" id="ARBA00023082"/>
    </source>
</evidence>
<evidence type="ECO:0000256" key="5">
    <source>
        <dbReference type="ARBA" id="ARBA00023163"/>
    </source>
</evidence>
<dbReference type="GO" id="GO:0003677">
    <property type="term" value="F:DNA binding"/>
    <property type="evidence" value="ECO:0007669"/>
    <property type="project" value="UniProtKB-KW"/>
</dbReference>
<dbReference type="OrthoDB" id="7041663at2"/>